<dbReference type="InterPro" id="IPR058163">
    <property type="entry name" value="LysR-type_TF_proteobact-type"/>
</dbReference>
<protein>
    <submittedName>
        <fullName evidence="6">CysJI operon transcriptional activator</fullName>
    </submittedName>
</protein>
<dbReference type="PANTHER" id="PTHR30537:SF3">
    <property type="entry name" value="TRANSCRIPTIONAL REGULATORY PROTEIN"/>
    <property type="match status" value="1"/>
</dbReference>
<gene>
    <name evidence="6" type="primary">cysL_2</name>
    <name evidence="6" type="ORF">SAMEA4384070_01419</name>
</gene>
<dbReference type="OrthoDB" id="570111at2"/>
<dbReference type="InterPro" id="IPR000847">
    <property type="entry name" value="LysR_HTH_N"/>
</dbReference>
<evidence type="ECO:0000256" key="4">
    <source>
        <dbReference type="ARBA" id="ARBA00023163"/>
    </source>
</evidence>
<reference evidence="6 7" key="1">
    <citation type="submission" date="2017-06" db="EMBL/GenBank/DDBJ databases">
        <authorList>
            <consortium name="Pathogen Informatics"/>
        </authorList>
    </citation>
    <scope>NUCLEOTIDE SEQUENCE [LARGE SCALE GENOMIC DNA]</scope>
    <source>
        <strain evidence="6 7">NCTC12148</strain>
    </source>
</reference>
<dbReference type="Gene3D" id="3.40.190.290">
    <property type="match status" value="1"/>
</dbReference>
<dbReference type="SUPFAM" id="SSF46785">
    <property type="entry name" value="Winged helix' DNA-binding domain"/>
    <property type="match status" value="1"/>
</dbReference>
<dbReference type="PANTHER" id="PTHR30537">
    <property type="entry name" value="HTH-TYPE TRANSCRIPTIONAL REGULATOR"/>
    <property type="match status" value="1"/>
</dbReference>
<dbReference type="InterPro" id="IPR036388">
    <property type="entry name" value="WH-like_DNA-bd_sf"/>
</dbReference>
<dbReference type="InterPro" id="IPR005119">
    <property type="entry name" value="LysR_subst-bd"/>
</dbReference>
<evidence type="ECO:0000313" key="7">
    <source>
        <dbReference type="Proteomes" id="UP000215134"/>
    </source>
</evidence>
<evidence type="ECO:0000256" key="2">
    <source>
        <dbReference type="ARBA" id="ARBA00023015"/>
    </source>
</evidence>
<comment type="similarity">
    <text evidence="1">Belongs to the LysR transcriptional regulatory family.</text>
</comment>
<dbReference type="GO" id="GO:0006351">
    <property type="term" value="P:DNA-templated transcription"/>
    <property type="evidence" value="ECO:0007669"/>
    <property type="project" value="TreeGrafter"/>
</dbReference>
<evidence type="ECO:0000313" key="6">
    <source>
        <dbReference type="EMBL" id="SNV96750.1"/>
    </source>
</evidence>
<keyword evidence="2" id="KW-0805">Transcription regulation</keyword>
<dbReference type="SUPFAM" id="SSF53850">
    <property type="entry name" value="Periplasmic binding protein-like II"/>
    <property type="match status" value="1"/>
</dbReference>
<name>A0A240BMM8_SERFI</name>
<dbReference type="Pfam" id="PF00126">
    <property type="entry name" value="HTH_1"/>
    <property type="match status" value="1"/>
</dbReference>
<organism evidence="6 7">
    <name type="scientific">Serratia ficaria</name>
    <dbReference type="NCBI Taxonomy" id="61651"/>
    <lineage>
        <taxon>Bacteria</taxon>
        <taxon>Pseudomonadati</taxon>
        <taxon>Pseudomonadota</taxon>
        <taxon>Gammaproteobacteria</taxon>
        <taxon>Enterobacterales</taxon>
        <taxon>Yersiniaceae</taxon>
        <taxon>Serratia</taxon>
    </lineage>
</organism>
<dbReference type="STRING" id="1411141.GCA_001590885_02756"/>
<dbReference type="Proteomes" id="UP000215134">
    <property type="component" value="Chromosome 1"/>
</dbReference>
<dbReference type="EMBL" id="LT906479">
    <property type="protein sequence ID" value="SNV96750.1"/>
    <property type="molecule type" value="Genomic_DNA"/>
</dbReference>
<evidence type="ECO:0000256" key="1">
    <source>
        <dbReference type="ARBA" id="ARBA00009437"/>
    </source>
</evidence>
<dbReference type="Gene3D" id="1.10.10.10">
    <property type="entry name" value="Winged helix-like DNA-binding domain superfamily/Winged helix DNA-binding domain"/>
    <property type="match status" value="1"/>
</dbReference>
<dbReference type="RefSeq" id="WP_061797753.1">
    <property type="nucleotide sequence ID" value="NZ_CAMIQD010000002.1"/>
</dbReference>
<dbReference type="InterPro" id="IPR036390">
    <property type="entry name" value="WH_DNA-bd_sf"/>
</dbReference>
<proteinExistence type="inferred from homology"/>
<evidence type="ECO:0000256" key="3">
    <source>
        <dbReference type="ARBA" id="ARBA00023125"/>
    </source>
</evidence>
<sequence length="292" mass="31513">MFNWEDLHYFMVFAREKSLSGAARSLQVDHATVARRIASLEASLQLKLVDRRPRSYLMTADGLRIAEQGDAMALNAFAVGRAALGGRQGVSGEVTLSVPPVMGVKLIAPRLGELQRRYPDLRPVLLADTANRSLLRGEADIAVRLSRANESDLVARKIGTVEFGLYADADYLQVTPDAERAFIGYHDDRAAPAQQRWLLAQAGSRPLALRSNDLMIQAAAAVAGAGVALLPHFVAQDAGLQRLSPEQALSREIWLTVHDDIRHAPGIVAVTAFLLECYAGAAGITRLVDAAG</sequence>
<keyword evidence="7" id="KW-1185">Reference proteome</keyword>
<accession>A0A240BMM8</accession>
<dbReference type="GO" id="GO:0043565">
    <property type="term" value="F:sequence-specific DNA binding"/>
    <property type="evidence" value="ECO:0007669"/>
    <property type="project" value="TreeGrafter"/>
</dbReference>
<dbReference type="AlphaFoldDB" id="A0A240BMM8"/>
<keyword evidence="4" id="KW-0804">Transcription</keyword>
<dbReference type="KEGG" id="sfj:SAMEA4384070_1419"/>
<dbReference type="Pfam" id="PF03466">
    <property type="entry name" value="LysR_substrate"/>
    <property type="match status" value="1"/>
</dbReference>
<evidence type="ECO:0000259" key="5">
    <source>
        <dbReference type="PROSITE" id="PS50931"/>
    </source>
</evidence>
<keyword evidence="3" id="KW-0238">DNA-binding</keyword>
<feature type="domain" description="HTH lysR-type" evidence="5">
    <location>
        <begin position="2"/>
        <end position="59"/>
    </location>
</feature>
<dbReference type="GO" id="GO:0003700">
    <property type="term" value="F:DNA-binding transcription factor activity"/>
    <property type="evidence" value="ECO:0007669"/>
    <property type="project" value="InterPro"/>
</dbReference>
<dbReference type="GeneID" id="75026589"/>
<dbReference type="PROSITE" id="PS50931">
    <property type="entry name" value="HTH_LYSR"/>
    <property type="match status" value="1"/>
</dbReference>